<evidence type="ECO:0000259" key="10">
    <source>
        <dbReference type="Pfam" id="PF02911"/>
    </source>
</evidence>
<keyword evidence="6 8" id="KW-0648">Protein biosynthesis</keyword>
<gene>
    <name evidence="8" type="primary">fmt</name>
    <name evidence="11" type="ORF">A7E75_05910</name>
</gene>
<dbReference type="GO" id="GO:0005829">
    <property type="term" value="C:cytosol"/>
    <property type="evidence" value="ECO:0007669"/>
    <property type="project" value="TreeGrafter"/>
</dbReference>
<dbReference type="KEGG" id="pace:A6070_14550"/>
<dbReference type="InterPro" id="IPR005793">
    <property type="entry name" value="Formyl_trans_C"/>
</dbReference>
<keyword evidence="12" id="KW-1185">Reference proteome</keyword>
<dbReference type="CDD" id="cd08704">
    <property type="entry name" value="Met_tRNA_FMT_C"/>
    <property type="match status" value="1"/>
</dbReference>
<comment type="catalytic activity">
    <reaction evidence="7 8">
        <text>L-methionyl-tRNA(fMet) + (6R)-10-formyltetrahydrofolate = N-formyl-L-methionyl-tRNA(fMet) + (6S)-5,6,7,8-tetrahydrofolate + H(+)</text>
        <dbReference type="Rhea" id="RHEA:24380"/>
        <dbReference type="Rhea" id="RHEA-COMP:9952"/>
        <dbReference type="Rhea" id="RHEA-COMP:9953"/>
        <dbReference type="ChEBI" id="CHEBI:15378"/>
        <dbReference type="ChEBI" id="CHEBI:57453"/>
        <dbReference type="ChEBI" id="CHEBI:78530"/>
        <dbReference type="ChEBI" id="CHEBI:78844"/>
        <dbReference type="ChEBI" id="CHEBI:195366"/>
        <dbReference type="EC" id="2.1.2.9"/>
    </reaction>
</comment>
<dbReference type="Pfam" id="PF00551">
    <property type="entry name" value="Formyl_trans_N"/>
    <property type="match status" value="1"/>
</dbReference>
<accession>A0A1L3GF72</accession>
<evidence type="ECO:0000256" key="4">
    <source>
        <dbReference type="ARBA" id="ARBA00016014"/>
    </source>
</evidence>
<evidence type="ECO:0000313" key="12">
    <source>
        <dbReference type="Proteomes" id="UP000182264"/>
    </source>
</evidence>
<keyword evidence="5 8" id="KW-0808">Transferase</keyword>
<evidence type="ECO:0000259" key="9">
    <source>
        <dbReference type="Pfam" id="PF00551"/>
    </source>
</evidence>
<evidence type="ECO:0000256" key="3">
    <source>
        <dbReference type="ARBA" id="ARBA00012261"/>
    </source>
</evidence>
<dbReference type="OrthoDB" id="9802815at2"/>
<dbReference type="PANTHER" id="PTHR11138:SF5">
    <property type="entry name" value="METHIONYL-TRNA FORMYLTRANSFERASE, MITOCHONDRIAL"/>
    <property type="match status" value="1"/>
</dbReference>
<dbReference type="InterPro" id="IPR036477">
    <property type="entry name" value="Formyl_transf_N_sf"/>
</dbReference>
<evidence type="ECO:0000256" key="5">
    <source>
        <dbReference type="ARBA" id="ARBA00022679"/>
    </source>
</evidence>
<proteinExistence type="inferred from homology"/>
<dbReference type="RefSeq" id="WP_072286453.1">
    <property type="nucleotide sequence ID" value="NZ_CP015455.1"/>
</dbReference>
<evidence type="ECO:0000256" key="7">
    <source>
        <dbReference type="ARBA" id="ARBA00048558"/>
    </source>
</evidence>
<dbReference type="SUPFAM" id="SSF50486">
    <property type="entry name" value="FMT C-terminal domain-like"/>
    <property type="match status" value="1"/>
</dbReference>
<dbReference type="CDD" id="cd08646">
    <property type="entry name" value="FMT_core_Met-tRNA-FMT_N"/>
    <property type="match status" value="1"/>
</dbReference>
<dbReference type="Pfam" id="PF02911">
    <property type="entry name" value="Formyl_trans_C"/>
    <property type="match status" value="1"/>
</dbReference>
<evidence type="ECO:0000313" key="11">
    <source>
        <dbReference type="EMBL" id="APG24611.1"/>
    </source>
</evidence>
<comment type="function">
    <text evidence="1 8">Attaches a formyl group to the free amino group of methionyl-tRNA(fMet). The formyl group appears to play a dual role in the initiator identity of N-formylmethionyl-tRNA by promoting its recognition by IF2 and preventing the misappropriation of this tRNA by the elongation apparatus.</text>
</comment>
<protein>
    <recommendedName>
        <fullName evidence="4 8">Methionyl-tRNA formyltransferase</fullName>
        <ecNumber evidence="3 8">2.1.2.9</ecNumber>
    </recommendedName>
</protein>
<dbReference type="InterPro" id="IPR002376">
    <property type="entry name" value="Formyl_transf_N"/>
</dbReference>
<dbReference type="InterPro" id="IPR037022">
    <property type="entry name" value="Formyl_trans_C_sf"/>
</dbReference>
<evidence type="ECO:0000256" key="2">
    <source>
        <dbReference type="ARBA" id="ARBA00010699"/>
    </source>
</evidence>
<dbReference type="InterPro" id="IPR005794">
    <property type="entry name" value="Fmt"/>
</dbReference>
<dbReference type="Gene3D" id="3.40.50.170">
    <property type="entry name" value="Formyl transferase, N-terminal domain"/>
    <property type="match status" value="1"/>
</dbReference>
<dbReference type="STRING" id="29542.A6070_14550"/>
<sequence>MIAPAAIRTVFMGTPEFALPTLQGLLSAGVDLCAVFTQPDRPRGRGKLLAPPPVKEMAVAHGLPIFQPQKLRDPAVVETLRSLRPDLIVVVAYGQILPASILDIPRYGCINVHASLLPRYRGAAPINKAIVDGEQVTGVTTMLMDVGLDTGDMLVKRATEIGIEETAGQLHDRLALLGREAMAETLRRLCEGTLRPEPQDDAQSSYAPMMKKEDGRIDWRHPARDIHNLVRGLSPWPGAFTSWNGQMLKLGRTLAEEGPDAEPGTVVAADGCGVCIACGQGVLRVRELQLAGKKKLPAGDFLRGASLSVGTRLETGHGLPEGS</sequence>
<dbReference type="EMBL" id="CP015518">
    <property type="protein sequence ID" value="APG24611.1"/>
    <property type="molecule type" value="Genomic_DNA"/>
</dbReference>
<evidence type="ECO:0000256" key="1">
    <source>
        <dbReference type="ARBA" id="ARBA00002606"/>
    </source>
</evidence>
<dbReference type="InterPro" id="IPR011034">
    <property type="entry name" value="Formyl_transferase-like_C_sf"/>
</dbReference>
<dbReference type="FunFam" id="3.40.50.12230:FF:000001">
    <property type="entry name" value="Methionyl-tRNA formyltransferase"/>
    <property type="match status" value="1"/>
</dbReference>
<dbReference type="Gene3D" id="3.10.25.10">
    <property type="entry name" value="Formyl transferase, C-terminal domain"/>
    <property type="match status" value="1"/>
</dbReference>
<dbReference type="InterPro" id="IPR044135">
    <property type="entry name" value="Met-tRNA-FMT_C"/>
</dbReference>
<dbReference type="PANTHER" id="PTHR11138">
    <property type="entry name" value="METHIONYL-TRNA FORMYLTRANSFERASE"/>
    <property type="match status" value="1"/>
</dbReference>
<dbReference type="PROSITE" id="PS00373">
    <property type="entry name" value="GART"/>
    <property type="match status" value="1"/>
</dbReference>
<dbReference type="HAMAP" id="MF_00182">
    <property type="entry name" value="Formyl_trans"/>
    <property type="match status" value="1"/>
</dbReference>
<feature type="binding site" evidence="8">
    <location>
        <begin position="115"/>
        <end position="118"/>
    </location>
    <ligand>
        <name>(6S)-5,6,7,8-tetrahydrofolate</name>
        <dbReference type="ChEBI" id="CHEBI:57453"/>
    </ligand>
</feature>
<feature type="domain" description="Formyl transferase C-terminal" evidence="10">
    <location>
        <begin position="210"/>
        <end position="305"/>
    </location>
</feature>
<dbReference type="GO" id="GO:0004479">
    <property type="term" value="F:methionyl-tRNA formyltransferase activity"/>
    <property type="evidence" value="ECO:0007669"/>
    <property type="project" value="UniProtKB-UniRule"/>
</dbReference>
<dbReference type="InterPro" id="IPR041711">
    <property type="entry name" value="Met-tRNA-FMT_N"/>
</dbReference>
<dbReference type="Proteomes" id="UP000182264">
    <property type="component" value="Chromosome"/>
</dbReference>
<dbReference type="InterPro" id="IPR001555">
    <property type="entry name" value="GART_AS"/>
</dbReference>
<organism evidence="11 12">
    <name type="scientific">Syntrophotalea acetylenica</name>
    <name type="common">Pelobacter acetylenicus</name>
    <dbReference type="NCBI Taxonomy" id="29542"/>
    <lineage>
        <taxon>Bacteria</taxon>
        <taxon>Pseudomonadati</taxon>
        <taxon>Thermodesulfobacteriota</taxon>
        <taxon>Desulfuromonadia</taxon>
        <taxon>Desulfuromonadales</taxon>
        <taxon>Syntrophotaleaceae</taxon>
        <taxon>Syntrophotalea</taxon>
    </lineage>
</organism>
<dbReference type="EC" id="2.1.2.9" evidence="3 8"/>
<name>A0A1L3GF72_SYNAC</name>
<reference evidence="11 12" key="1">
    <citation type="journal article" date="2017" name="Genome Announc.">
        <title>Complete Genome Sequences of Two Acetylene-Fermenting Pelobacter acetylenicus Strains.</title>
        <authorList>
            <person name="Sutton J.M."/>
            <person name="Baesman S.M."/>
            <person name="Fierst J.L."/>
            <person name="Poret-Peterson A.T."/>
            <person name="Oremland R.S."/>
            <person name="Dunlap D.S."/>
            <person name="Akob D.M."/>
        </authorList>
    </citation>
    <scope>NUCLEOTIDE SEQUENCE [LARGE SCALE GENOMIC DNA]</scope>
    <source>
        <strain evidence="11 12">DSM 3247</strain>
    </source>
</reference>
<dbReference type="SUPFAM" id="SSF53328">
    <property type="entry name" value="Formyltransferase"/>
    <property type="match status" value="1"/>
</dbReference>
<evidence type="ECO:0000256" key="8">
    <source>
        <dbReference type="HAMAP-Rule" id="MF_00182"/>
    </source>
</evidence>
<comment type="similarity">
    <text evidence="2 8">Belongs to the Fmt family.</text>
</comment>
<dbReference type="NCBIfam" id="TIGR00460">
    <property type="entry name" value="fmt"/>
    <property type="match status" value="1"/>
</dbReference>
<feature type="domain" description="Formyl transferase N-terminal" evidence="9">
    <location>
        <begin position="13"/>
        <end position="185"/>
    </location>
</feature>
<evidence type="ECO:0000256" key="6">
    <source>
        <dbReference type="ARBA" id="ARBA00022917"/>
    </source>
</evidence>
<dbReference type="AlphaFoldDB" id="A0A1L3GF72"/>